<dbReference type="CDD" id="cd19920">
    <property type="entry name" value="REC_PA4781-like"/>
    <property type="match status" value="1"/>
</dbReference>
<keyword evidence="3 9" id="KW-0597">Phosphoprotein</keyword>
<dbReference type="PANTHER" id="PTHR43065">
    <property type="entry name" value="SENSOR HISTIDINE KINASE"/>
    <property type="match status" value="1"/>
</dbReference>
<dbReference type="SMART" id="SM00448">
    <property type="entry name" value="REC"/>
    <property type="match status" value="1"/>
</dbReference>
<dbReference type="SUPFAM" id="SSF47384">
    <property type="entry name" value="Homodimeric domain of signal transducing histidine kinase"/>
    <property type="match status" value="1"/>
</dbReference>
<evidence type="ECO:0000256" key="6">
    <source>
        <dbReference type="ARBA" id="ARBA00023015"/>
    </source>
</evidence>
<evidence type="ECO:0000256" key="7">
    <source>
        <dbReference type="ARBA" id="ARBA00023125"/>
    </source>
</evidence>
<dbReference type="InterPro" id="IPR005467">
    <property type="entry name" value="His_kinase_dom"/>
</dbReference>
<dbReference type="InterPro" id="IPR004358">
    <property type="entry name" value="Sig_transdc_His_kin-like_C"/>
</dbReference>
<comment type="catalytic activity">
    <reaction evidence="1">
        <text>ATP + protein L-histidine = ADP + protein N-phospho-L-histidine.</text>
        <dbReference type="EC" id="2.7.13.3"/>
    </reaction>
</comment>
<evidence type="ECO:0000256" key="10">
    <source>
        <dbReference type="SAM" id="Coils"/>
    </source>
</evidence>
<keyword evidence="10" id="KW-0175">Coiled coil</keyword>
<keyword evidence="7" id="KW-0238">DNA-binding</keyword>
<protein>
    <recommendedName>
        <fullName evidence="2">histidine kinase</fullName>
        <ecNumber evidence="2">2.7.13.3</ecNumber>
    </recommendedName>
</protein>
<keyword evidence="4" id="KW-0808">Transferase</keyword>
<dbReference type="Gene3D" id="1.10.287.130">
    <property type="match status" value="1"/>
</dbReference>
<dbReference type="FunFam" id="3.40.50.2300:FF:000001">
    <property type="entry name" value="DNA-binding response regulator PhoB"/>
    <property type="match status" value="1"/>
</dbReference>
<dbReference type="Gene3D" id="3.30.565.10">
    <property type="entry name" value="Histidine kinase-like ATPase, C-terminal domain"/>
    <property type="match status" value="1"/>
</dbReference>
<dbReference type="InterPro" id="IPR003594">
    <property type="entry name" value="HATPase_dom"/>
</dbReference>
<evidence type="ECO:0000256" key="2">
    <source>
        <dbReference type="ARBA" id="ARBA00012438"/>
    </source>
</evidence>
<sequence>MNSPQTSKILIVDDSRTNVEVLSDALTHAGYMIEIAQDGKSALQQAQEKQPDLILLDVQMPGIDGFETCHQLKKNRETQNIPVIFTTAMTDITNKVKGLNLGAVDYIIKPFQPEEVLARVKVHLQLRQMTKTLAQQNIQLQEFKEALEQKVAERTVELQNAQVQLVQQEKLSTLGQLVAGVAHEVNNPLTFLVNNLSPAREYIADITKVLHLYQQHYPDPDSEIEEVCDAVDLEFALEDLPKILNSMRLGTERIRDITVSLRNFSRSDTDKKIAVDIHEGLDSTLLILRHRLKAFSDRAEIEVRRNYNQLPKIKCYPGQLNQVFTNILSNAIDVLEEALEAERMTDRAPEIRICTEKMGEQFVTIRITDNGLGMTEHTQKHLFEPMFTTKAIGKGTGLGLSISQQIVEEKHGGELTCYSVLGQGTEFVIKIPMN</sequence>
<evidence type="ECO:0000256" key="4">
    <source>
        <dbReference type="ARBA" id="ARBA00022777"/>
    </source>
</evidence>
<name>A0A8J7E5N9_9CYAN</name>
<dbReference type="PROSITE" id="PS50109">
    <property type="entry name" value="HIS_KIN"/>
    <property type="match status" value="1"/>
</dbReference>
<keyword evidence="8" id="KW-0804">Transcription</keyword>
<organism evidence="13 14">
    <name type="scientific">Lusitaniella coriacea LEGE 07157</name>
    <dbReference type="NCBI Taxonomy" id="945747"/>
    <lineage>
        <taxon>Bacteria</taxon>
        <taxon>Bacillati</taxon>
        <taxon>Cyanobacteriota</taxon>
        <taxon>Cyanophyceae</taxon>
        <taxon>Spirulinales</taxon>
        <taxon>Lusitaniellaceae</taxon>
        <taxon>Lusitaniella</taxon>
    </lineage>
</organism>
<dbReference type="GO" id="GO:0000155">
    <property type="term" value="F:phosphorelay sensor kinase activity"/>
    <property type="evidence" value="ECO:0007669"/>
    <property type="project" value="InterPro"/>
</dbReference>
<reference evidence="13" key="1">
    <citation type="submission" date="2020-10" db="EMBL/GenBank/DDBJ databases">
        <authorList>
            <person name="Castelo-Branco R."/>
            <person name="Eusebio N."/>
            <person name="Adriana R."/>
            <person name="Vieira A."/>
            <person name="Brugerolle De Fraissinette N."/>
            <person name="Rezende De Castro R."/>
            <person name="Schneider M.P."/>
            <person name="Vasconcelos V."/>
            <person name="Leao P.N."/>
        </authorList>
    </citation>
    <scope>NUCLEOTIDE SEQUENCE</scope>
    <source>
        <strain evidence="13">LEGE 07157</strain>
    </source>
</reference>
<dbReference type="InterPro" id="IPR001789">
    <property type="entry name" value="Sig_transdc_resp-reg_receiver"/>
</dbReference>
<dbReference type="EC" id="2.7.13.3" evidence="2"/>
<keyword evidence="4" id="KW-0418">Kinase</keyword>
<dbReference type="GO" id="GO:0003677">
    <property type="term" value="F:DNA binding"/>
    <property type="evidence" value="ECO:0007669"/>
    <property type="project" value="UniProtKB-KW"/>
</dbReference>
<dbReference type="PANTHER" id="PTHR43065:SF50">
    <property type="entry name" value="HISTIDINE KINASE"/>
    <property type="match status" value="1"/>
</dbReference>
<dbReference type="EMBL" id="JADEWZ010000059">
    <property type="protein sequence ID" value="MBE9118754.1"/>
    <property type="molecule type" value="Genomic_DNA"/>
</dbReference>
<dbReference type="InterPro" id="IPR003661">
    <property type="entry name" value="HisK_dim/P_dom"/>
</dbReference>
<dbReference type="RefSeq" id="WP_194031844.1">
    <property type="nucleotide sequence ID" value="NZ_JADEWZ010000059.1"/>
</dbReference>
<keyword evidence="5" id="KW-0902">Two-component regulatory system</keyword>
<feature type="coiled-coil region" evidence="10">
    <location>
        <begin position="126"/>
        <end position="164"/>
    </location>
</feature>
<dbReference type="InterPro" id="IPR036890">
    <property type="entry name" value="HATPase_C_sf"/>
</dbReference>
<dbReference type="Pfam" id="PF02518">
    <property type="entry name" value="HATPase_c"/>
    <property type="match status" value="1"/>
</dbReference>
<dbReference type="Pfam" id="PF00072">
    <property type="entry name" value="Response_reg"/>
    <property type="match status" value="1"/>
</dbReference>
<dbReference type="InterPro" id="IPR011006">
    <property type="entry name" value="CheY-like_superfamily"/>
</dbReference>
<evidence type="ECO:0000256" key="3">
    <source>
        <dbReference type="ARBA" id="ARBA00022553"/>
    </source>
</evidence>
<dbReference type="SUPFAM" id="SSF52172">
    <property type="entry name" value="CheY-like"/>
    <property type="match status" value="1"/>
</dbReference>
<evidence type="ECO:0000256" key="1">
    <source>
        <dbReference type="ARBA" id="ARBA00000085"/>
    </source>
</evidence>
<dbReference type="CDD" id="cd00082">
    <property type="entry name" value="HisKA"/>
    <property type="match status" value="1"/>
</dbReference>
<feature type="domain" description="Histidine kinase" evidence="11">
    <location>
        <begin position="180"/>
        <end position="434"/>
    </location>
</feature>
<feature type="domain" description="Response regulatory" evidence="12">
    <location>
        <begin position="8"/>
        <end position="124"/>
    </location>
</feature>
<dbReference type="InterPro" id="IPR036097">
    <property type="entry name" value="HisK_dim/P_sf"/>
</dbReference>
<accession>A0A8J7E5N9</accession>
<evidence type="ECO:0000256" key="8">
    <source>
        <dbReference type="ARBA" id="ARBA00023163"/>
    </source>
</evidence>
<dbReference type="Gene3D" id="3.40.50.2300">
    <property type="match status" value="1"/>
</dbReference>
<evidence type="ECO:0000256" key="5">
    <source>
        <dbReference type="ARBA" id="ARBA00023012"/>
    </source>
</evidence>
<dbReference type="AlphaFoldDB" id="A0A8J7E5N9"/>
<keyword evidence="6" id="KW-0805">Transcription regulation</keyword>
<keyword evidence="14" id="KW-1185">Reference proteome</keyword>
<dbReference type="Proteomes" id="UP000654482">
    <property type="component" value="Unassembled WGS sequence"/>
</dbReference>
<gene>
    <name evidence="13" type="ORF">IQ249_22965</name>
</gene>
<dbReference type="PROSITE" id="PS50110">
    <property type="entry name" value="RESPONSE_REGULATORY"/>
    <property type="match status" value="1"/>
</dbReference>
<evidence type="ECO:0000256" key="9">
    <source>
        <dbReference type="PROSITE-ProRule" id="PRU00169"/>
    </source>
</evidence>
<feature type="modified residue" description="4-aspartylphosphate" evidence="9">
    <location>
        <position position="57"/>
    </location>
</feature>
<evidence type="ECO:0000313" key="14">
    <source>
        <dbReference type="Proteomes" id="UP000654482"/>
    </source>
</evidence>
<dbReference type="SUPFAM" id="SSF55874">
    <property type="entry name" value="ATPase domain of HSP90 chaperone/DNA topoisomerase II/histidine kinase"/>
    <property type="match status" value="1"/>
</dbReference>
<dbReference type="PRINTS" id="PR00344">
    <property type="entry name" value="BCTRLSENSOR"/>
</dbReference>
<comment type="caution">
    <text evidence="13">The sequence shown here is derived from an EMBL/GenBank/DDBJ whole genome shotgun (WGS) entry which is preliminary data.</text>
</comment>
<proteinExistence type="predicted"/>
<evidence type="ECO:0000259" key="12">
    <source>
        <dbReference type="PROSITE" id="PS50110"/>
    </source>
</evidence>
<evidence type="ECO:0000313" key="13">
    <source>
        <dbReference type="EMBL" id="MBE9118754.1"/>
    </source>
</evidence>
<dbReference type="SMART" id="SM00387">
    <property type="entry name" value="HATPase_c"/>
    <property type="match status" value="1"/>
</dbReference>
<evidence type="ECO:0000259" key="11">
    <source>
        <dbReference type="PROSITE" id="PS50109"/>
    </source>
</evidence>